<dbReference type="GO" id="GO:0015627">
    <property type="term" value="C:type II protein secretion system complex"/>
    <property type="evidence" value="ECO:0007669"/>
    <property type="project" value="InterPro"/>
</dbReference>
<keyword evidence="12" id="KW-1185">Reference proteome</keyword>
<dbReference type="EMBL" id="CP041046">
    <property type="protein sequence ID" value="QDE40718.1"/>
    <property type="molecule type" value="Genomic_DNA"/>
</dbReference>
<comment type="similarity">
    <text evidence="2">Belongs to the GSP N family.</text>
</comment>
<dbReference type="GO" id="GO:0005886">
    <property type="term" value="C:plasma membrane"/>
    <property type="evidence" value="ECO:0007669"/>
    <property type="project" value="UniProtKB-SubCell"/>
</dbReference>
<keyword evidence="4" id="KW-0813">Transport</keyword>
<keyword evidence="9" id="KW-0472">Membrane</keyword>
<keyword evidence="6" id="KW-0997">Cell inner membrane</keyword>
<keyword evidence="7" id="KW-0812">Transmembrane</keyword>
<accession>A0A4Y5Z9D8</accession>
<keyword evidence="8" id="KW-0653">Protein transport</keyword>
<dbReference type="AlphaFoldDB" id="A0A4Y5Z9D8"/>
<dbReference type="Pfam" id="PF01203">
    <property type="entry name" value="T2SSN"/>
    <property type="match status" value="1"/>
</dbReference>
<dbReference type="RefSeq" id="WP_139984643.1">
    <property type="nucleotide sequence ID" value="NZ_CP041046.1"/>
</dbReference>
<evidence type="ECO:0000256" key="6">
    <source>
        <dbReference type="ARBA" id="ARBA00022519"/>
    </source>
</evidence>
<evidence type="ECO:0000256" key="5">
    <source>
        <dbReference type="ARBA" id="ARBA00022475"/>
    </source>
</evidence>
<evidence type="ECO:0000256" key="8">
    <source>
        <dbReference type="ARBA" id="ARBA00022927"/>
    </source>
</evidence>
<evidence type="ECO:0000256" key="1">
    <source>
        <dbReference type="ARBA" id="ARBA00004533"/>
    </source>
</evidence>
<comment type="subcellular location">
    <subcellularLocation>
        <location evidence="1">Cell inner membrane</location>
    </subcellularLocation>
</comment>
<dbReference type="OrthoDB" id="5959533at2"/>
<evidence type="ECO:0000313" key="11">
    <source>
        <dbReference type="EMBL" id="QDE40718.1"/>
    </source>
</evidence>
<dbReference type="KEGG" id="lpy:FIV34_16640"/>
<keyword evidence="5" id="KW-1003">Cell membrane</keyword>
<proteinExistence type="inferred from homology"/>
<dbReference type="Proteomes" id="UP000316093">
    <property type="component" value="Chromosome"/>
</dbReference>
<protein>
    <recommendedName>
        <fullName evidence="3">Type II secretion system protein N</fullName>
    </recommendedName>
    <alternativeName>
        <fullName evidence="10">General secretion pathway protein N</fullName>
    </alternativeName>
</protein>
<organism evidence="11 12">
    <name type="scientific">Luteibacter pinisoli</name>
    <dbReference type="NCBI Taxonomy" id="2589080"/>
    <lineage>
        <taxon>Bacteria</taxon>
        <taxon>Pseudomonadati</taxon>
        <taxon>Pseudomonadota</taxon>
        <taxon>Gammaproteobacteria</taxon>
        <taxon>Lysobacterales</taxon>
        <taxon>Rhodanobacteraceae</taxon>
        <taxon>Luteibacter</taxon>
    </lineage>
</organism>
<evidence type="ECO:0000256" key="9">
    <source>
        <dbReference type="ARBA" id="ARBA00023136"/>
    </source>
</evidence>
<sequence>MKWFRRIGLLVLLLVLAAGVFYWFLPASVAVPFVTQRARGLVLDDLSGTVWNGRAGRVSTRDGLDLGAVSWQLGRDVILGRTHLDIHLDGHAGRFDGHMERTQADRVQWRDVAFRLDAAALTGPGVPRELVPVGVVEGTIPHADLQGNWPLALDAEVTWRAAAVKTPEGHVTLGGLDLKAHSDGGVLRATLADDGDGSLAVDARVAGSPLGWRLDGALVPRIRDTALTHLIARFGPVRPDGSVSLARKVGLAPAAAP</sequence>
<dbReference type="GO" id="GO:0015628">
    <property type="term" value="P:protein secretion by the type II secretion system"/>
    <property type="evidence" value="ECO:0007669"/>
    <property type="project" value="InterPro"/>
</dbReference>
<dbReference type="InterPro" id="IPR022792">
    <property type="entry name" value="T2SS_protein-GspN"/>
</dbReference>
<evidence type="ECO:0000256" key="4">
    <source>
        <dbReference type="ARBA" id="ARBA00022448"/>
    </source>
</evidence>
<evidence type="ECO:0000256" key="3">
    <source>
        <dbReference type="ARBA" id="ARBA00021563"/>
    </source>
</evidence>
<evidence type="ECO:0000313" key="12">
    <source>
        <dbReference type="Proteomes" id="UP000316093"/>
    </source>
</evidence>
<gene>
    <name evidence="11" type="ORF">FIV34_16640</name>
</gene>
<evidence type="ECO:0000256" key="7">
    <source>
        <dbReference type="ARBA" id="ARBA00022692"/>
    </source>
</evidence>
<evidence type="ECO:0000256" key="10">
    <source>
        <dbReference type="ARBA" id="ARBA00030772"/>
    </source>
</evidence>
<reference evidence="11 12" key="1">
    <citation type="submission" date="2019-06" db="EMBL/GenBank/DDBJ databases">
        <title>A complete genome sequence for Luteibacter pinisoli MAH-14.</title>
        <authorList>
            <person name="Baltrus D.A."/>
        </authorList>
    </citation>
    <scope>NUCLEOTIDE SEQUENCE [LARGE SCALE GENOMIC DNA]</scope>
    <source>
        <strain evidence="11 12">MAH-14</strain>
    </source>
</reference>
<name>A0A4Y5Z9D8_9GAMM</name>
<evidence type="ECO:0000256" key="2">
    <source>
        <dbReference type="ARBA" id="ARBA00007208"/>
    </source>
</evidence>